<name>Q04PG6_LEPBJ</name>
<evidence type="ECO:0000256" key="1">
    <source>
        <dbReference type="SAM" id="Phobius"/>
    </source>
</evidence>
<sequence>MTVGPLRNCNFHIMIVELLERIKILLPKKEIHPILSLNLLILFSKRMRINYRSFSHMTQQSGYNKPGFWTFIVVLLGNLVFFMYLSFLHPGVKEHSLHLPTNTQAK</sequence>
<evidence type="ECO:0000313" key="2">
    <source>
        <dbReference type="EMBL" id="ABJ77204.1"/>
    </source>
</evidence>
<protein>
    <submittedName>
        <fullName evidence="2">Uncharacterized protein</fullName>
    </submittedName>
</protein>
<accession>Q04PG6</accession>
<gene>
    <name evidence="2" type="ordered locus">LBJ_2797</name>
</gene>
<dbReference type="HOGENOM" id="CLU_2219861_0_0_12"/>
<dbReference type="KEGG" id="lbj:LBJ_2797"/>
<feature type="transmembrane region" description="Helical" evidence="1">
    <location>
        <begin position="68"/>
        <end position="87"/>
    </location>
</feature>
<keyword evidence="1" id="KW-0472">Membrane</keyword>
<proteinExistence type="predicted"/>
<dbReference type="Proteomes" id="UP000000656">
    <property type="component" value="Chromosome 1"/>
</dbReference>
<keyword evidence="1" id="KW-1133">Transmembrane helix</keyword>
<organism evidence="2 3">
    <name type="scientific">Leptospira borgpetersenii serovar Hardjo-bovis (strain JB197)</name>
    <dbReference type="NCBI Taxonomy" id="355277"/>
    <lineage>
        <taxon>Bacteria</taxon>
        <taxon>Pseudomonadati</taxon>
        <taxon>Spirochaetota</taxon>
        <taxon>Spirochaetia</taxon>
        <taxon>Leptospirales</taxon>
        <taxon>Leptospiraceae</taxon>
        <taxon>Leptospira</taxon>
    </lineage>
</organism>
<evidence type="ECO:0000313" key="3">
    <source>
        <dbReference type="Proteomes" id="UP000000656"/>
    </source>
</evidence>
<dbReference type="AlphaFoldDB" id="Q04PG6"/>
<dbReference type="EMBL" id="CP000350">
    <property type="protein sequence ID" value="ABJ77204.1"/>
    <property type="molecule type" value="Genomic_DNA"/>
</dbReference>
<keyword evidence="1" id="KW-0812">Transmembrane</keyword>
<reference evidence="2 3" key="1">
    <citation type="journal article" date="2006" name="Proc. Natl. Acad. Sci. U.S.A.">
        <title>Genome reduction in Leptospira borgpetersenii reflects limited transmission potential.</title>
        <authorList>
            <person name="Bulach D.M."/>
            <person name="Zuerner R.L."/>
            <person name="Wilson P."/>
            <person name="Seemann T."/>
            <person name="McGrath A."/>
            <person name="Cullen P.A."/>
            <person name="Davis J."/>
            <person name="Johnson M."/>
            <person name="Kuczek E."/>
            <person name="Alt D.P."/>
            <person name="Peterson-Burch B."/>
            <person name="Coppel R.L."/>
            <person name="Rood J.I."/>
            <person name="Davies J.K."/>
            <person name="Adler B."/>
        </authorList>
    </citation>
    <scope>NUCLEOTIDE SEQUENCE [LARGE SCALE GENOMIC DNA]</scope>
    <source>
        <strain evidence="2 3">JB197</strain>
    </source>
</reference>